<dbReference type="PANTHER" id="PTHR33735:SF14">
    <property type="entry name" value="PHAGE CAPSID SCAFFOLDING PROTEIN (GPO) SERINE PEPTIDASE"/>
    <property type="match status" value="1"/>
</dbReference>
<comment type="caution">
    <text evidence="2">The sequence shown here is derived from an EMBL/GenBank/DDBJ whole genome shotgun (WGS) entry which is preliminary data.</text>
</comment>
<feature type="transmembrane region" description="Helical" evidence="1">
    <location>
        <begin position="72"/>
        <end position="90"/>
    </location>
</feature>
<protein>
    <submittedName>
        <fullName evidence="2">Uncharacterized protein</fullName>
    </submittedName>
</protein>
<reference evidence="2" key="1">
    <citation type="submission" date="2020-06" db="EMBL/GenBank/DDBJ databases">
        <authorList>
            <person name="Li T."/>
            <person name="Hu X."/>
            <person name="Zhang T."/>
            <person name="Song X."/>
            <person name="Zhang H."/>
            <person name="Dai N."/>
            <person name="Sheng W."/>
            <person name="Hou X."/>
            <person name="Wei L."/>
        </authorList>
    </citation>
    <scope>NUCLEOTIDE SEQUENCE</scope>
    <source>
        <strain evidence="2">G01</strain>
        <tissue evidence="2">Leaf</tissue>
    </source>
</reference>
<name>A0AAW2LX49_9LAMI</name>
<sequence length="202" mass="22955">MISPYSSYFSDHQTSSSNSALFGHHKYAYHYYYYNYTRQLLFYSNTKTRNFIVCNNVQPADDAQLPSQPPSIFLNWILGVVLAIILPLVSHNKKVPLLIKLKNEVDSRVEAIEEMAETVENVAEAVDKAIDQIADHLPKEAKLRKVIHIVEDVAEKTAKNAHILGDVIDKLQEIEETVAKSVVQSLREQAINNSQESKEDEK</sequence>
<dbReference type="EMBL" id="JACGWK010000012">
    <property type="protein sequence ID" value="KAL0323293.1"/>
    <property type="molecule type" value="Genomic_DNA"/>
</dbReference>
<gene>
    <name evidence="2" type="ORF">Sangu_1948600</name>
</gene>
<accession>A0AAW2LX49</accession>
<dbReference type="AlphaFoldDB" id="A0AAW2LX49"/>
<dbReference type="PANTHER" id="PTHR33735">
    <property type="entry name" value="EXPRESSED PROTEIN"/>
    <property type="match status" value="1"/>
</dbReference>
<organism evidence="2">
    <name type="scientific">Sesamum angustifolium</name>
    <dbReference type="NCBI Taxonomy" id="2727405"/>
    <lineage>
        <taxon>Eukaryota</taxon>
        <taxon>Viridiplantae</taxon>
        <taxon>Streptophyta</taxon>
        <taxon>Embryophyta</taxon>
        <taxon>Tracheophyta</taxon>
        <taxon>Spermatophyta</taxon>
        <taxon>Magnoliopsida</taxon>
        <taxon>eudicotyledons</taxon>
        <taxon>Gunneridae</taxon>
        <taxon>Pentapetalae</taxon>
        <taxon>asterids</taxon>
        <taxon>lamiids</taxon>
        <taxon>Lamiales</taxon>
        <taxon>Pedaliaceae</taxon>
        <taxon>Sesamum</taxon>
    </lineage>
</organism>
<keyword evidence="1" id="KW-1133">Transmembrane helix</keyword>
<reference evidence="2" key="2">
    <citation type="journal article" date="2024" name="Plant">
        <title>Genomic evolution and insights into agronomic trait innovations of Sesamum species.</title>
        <authorList>
            <person name="Miao H."/>
            <person name="Wang L."/>
            <person name="Qu L."/>
            <person name="Liu H."/>
            <person name="Sun Y."/>
            <person name="Le M."/>
            <person name="Wang Q."/>
            <person name="Wei S."/>
            <person name="Zheng Y."/>
            <person name="Lin W."/>
            <person name="Duan Y."/>
            <person name="Cao H."/>
            <person name="Xiong S."/>
            <person name="Wang X."/>
            <person name="Wei L."/>
            <person name="Li C."/>
            <person name="Ma Q."/>
            <person name="Ju M."/>
            <person name="Zhao R."/>
            <person name="Li G."/>
            <person name="Mu C."/>
            <person name="Tian Q."/>
            <person name="Mei H."/>
            <person name="Zhang T."/>
            <person name="Gao T."/>
            <person name="Zhang H."/>
        </authorList>
    </citation>
    <scope>NUCLEOTIDE SEQUENCE</scope>
    <source>
        <strain evidence="2">G01</strain>
    </source>
</reference>
<proteinExistence type="predicted"/>
<evidence type="ECO:0000256" key="1">
    <source>
        <dbReference type="SAM" id="Phobius"/>
    </source>
</evidence>
<evidence type="ECO:0000313" key="2">
    <source>
        <dbReference type="EMBL" id="KAL0323293.1"/>
    </source>
</evidence>
<keyword evidence="1" id="KW-0812">Transmembrane</keyword>
<keyword evidence="1" id="KW-0472">Membrane</keyword>